<gene>
    <name evidence="2" type="ORF">HNQ99_001713</name>
</gene>
<dbReference type="RefSeq" id="WP_184475202.1">
    <property type="nucleotide sequence ID" value="NZ_JACHOV010000005.1"/>
</dbReference>
<dbReference type="Proteomes" id="UP000575068">
    <property type="component" value="Unassembled WGS sequence"/>
</dbReference>
<reference evidence="2 3" key="1">
    <citation type="submission" date="2020-08" db="EMBL/GenBank/DDBJ databases">
        <title>Genomic Encyclopedia of Type Strains, Phase IV (KMG-IV): sequencing the most valuable type-strain genomes for metagenomic binning, comparative biology and taxonomic classification.</title>
        <authorList>
            <person name="Goeker M."/>
        </authorList>
    </citation>
    <scope>NUCLEOTIDE SEQUENCE [LARGE SCALE GENOMIC DNA]</scope>
    <source>
        <strain evidence="2 3">DSM 7465</strain>
    </source>
</reference>
<dbReference type="AlphaFoldDB" id="A0A840HV46"/>
<organism evidence="2 3">
    <name type="scientific">Rhizorhapis suberifaciens</name>
    <name type="common">corky root of lettuce</name>
    <dbReference type="NCBI Taxonomy" id="13656"/>
    <lineage>
        <taxon>Bacteria</taxon>
        <taxon>Pseudomonadati</taxon>
        <taxon>Pseudomonadota</taxon>
        <taxon>Alphaproteobacteria</taxon>
        <taxon>Sphingomonadales</taxon>
        <taxon>Sphingomonadaceae</taxon>
        <taxon>Rhizorhapis</taxon>
    </lineage>
</organism>
<protein>
    <recommendedName>
        <fullName evidence="4">DUF4142 domain-containing protein</fullName>
    </recommendedName>
</protein>
<accession>A0A840HV46</accession>
<feature type="chain" id="PRO_5032785935" description="DUF4142 domain-containing protein" evidence="1">
    <location>
        <begin position="21"/>
        <end position="171"/>
    </location>
</feature>
<evidence type="ECO:0008006" key="4">
    <source>
        <dbReference type="Google" id="ProtNLM"/>
    </source>
</evidence>
<evidence type="ECO:0000256" key="1">
    <source>
        <dbReference type="SAM" id="SignalP"/>
    </source>
</evidence>
<proteinExistence type="predicted"/>
<sequence>MKLKAAIQMFALFLAGCAGGTSGDYPSLAKRPIESSGSEVASPAPTEVQEDTALAKEVGELVAKARAGAVSFDAGLAGARERVNKAAGASVSSESWVAAELAISTLESERYDSVSALASLDTLYVKRMNAIAGGEALGGDDLINRARTDIIAIVDRQNDVLDELRNRLAAP</sequence>
<evidence type="ECO:0000313" key="2">
    <source>
        <dbReference type="EMBL" id="MBB4641408.1"/>
    </source>
</evidence>
<keyword evidence="3" id="KW-1185">Reference proteome</keyword>
<dbReference type="PROSITE" id="PS51257">
    <property type="entry name" value="PROKAR_LIPOPROTEIN"/>
    <property type="match status" value="1"/>
</dbReference>
<keyword evidence="1" id="KW-0732">Signal</keyword>
<feature type="signal peptide" evidence="1">
    <location>
        <begin position="1"/>
        <end position="20"/>
    </location>
</feature>
<evidence type="ECO:0000313" key="3">
    <source>
        <dbReference type="Proteomes" id="UP000575068"/>
    </source>
</evidence>
<dbReference type="EMBL" id="JACHOV010000005">
    <property type="protein sequence ID" value="MBB4641408.1"/>
    <property type="molecule type" value="Genomic_DNA"/>
</dbReference>
<name>A0A840HV46_9SPHN</name>
<comment type="caution">
    <text evidence="2">The sequence shown here is derived from an EMBL/GenBank/DDBJ whole genome shotgun (WGS) entry which is preliminary data.</text>
</comment>